<keyword evidence="2" id="KW-1185">Reference proteome</keyword>
<gene>
    <name evidence="1" type="ORF">GCM10011607_11570</name>
</gene>
<evidence type="ECO:0000313" key="2">
    <source>
        <dbReference type="Proteomes" id="UP000617555"/>
    </source>
</evidence>
<sequence>MSKLQLFEKAVNKAITSKGRSERLTIPVQVEGYDIDPNDAGNSSVIGHHYFTKEKMVFRINKSSNPNQPTVAGFQSLEEGADPKFEYSVPKNGVIMFMDCKKQEDGSYTAEWAKSTIRKSHQALVSNFSTVKAVRQYGDKPPYIVFDSYIPKLAKSLDLRHVKSANEIKSLIVEALEPKLGVEANRSIALLRIMSSDTNEKVMSFEITGIKKSAGAGKQQNCTGEESFEHFTKDGMGKVIFKDGAVDNLLGSDLTVEVVPGISYFVAKSTSEQYFYTSDEIKSEGKDASFVGTLKPKTIMSVWTNMLNKVEFVTDEDGSESKVRKPKVMNVYLTTAQLQEDKTKLVTAFNTETTNQKIYDLSELPTEAFLRVRGLNSEVKENISPKASTSNAVEKVNTAPEVVEKAQAKPQAIKDDYEDNMDFELSEDDMAELNEISRSMRTMG</sequence>
<evidence type="ECO:0000313" key="1">
    <source>
        <dbReference type="EMBL" id="GGB52739.1"/>
    </source>
</evidence>
<reference evidence="2" key="1">
    <citation type="journal article" date="2019" name="Int. J. Syst. Evol. Microbiol.">
        <title>The Global Catalogue of Microorganisms (GCM) 10K type strain sequencing project: providing services to taxonomists for standard genome sequencing and annotation.</title>
        <authorList>
            <consortium name="The Broad Institute Genomics Platform"/>
            <consortium name="The Broad Institute Genome Sequencing Center for Infectious Disease"/>
            <person name="Wu L."/>
            <person name="Ma J."/>
        </authorList>
    </citation>
    <scope>NUCLEOTIDE SEQUENCE [LARGE SCALE GENOMIC DNA]</scope>
    <source>
        <strain evidence="2">CGMCC 1.15339</strain>
    </source>
</reference>
<protein>
    <submittedName>
        <fullName evidence="1">Uncharacterized protein</fullName>
    </submittedName>
</protein>
<name>A0ABQ1IWG0_9GAMM</name>
<proteinExistence type="predicted"/>
<dbReference type="RefSeq" id="WP_188737908.1">
    <property type="nucleotide sequence ID" value="NZ_BMII01000008.1"/>
</dbReference>
<accession>A0ABQ1IWG0</accession>
<organism evidence="1 2">
    <name type="scientific">Shewanella inventionis</name>
    <dbReference type="NCBI Taxonomy" id="1738770"/>
    <lineage>
        <taxon>Bacteria</taxon>
        <taxon>Pseudomonadati</taxon>
        <taxon>Pseudomonadota</taxon>
        <taxon>Gammaproteobacteria</taxon>
        <taxon>Alteromonadales</taxon>
        <taxon>Shewanellaceae</taxon>
        <taxon>Shewanella</taxon>
    </lineage>
</organism>
<dbReference type="Proteomes" id="UP000617555">
    <property type="component" value="Unassembled WGS sequence"/>
</dbReference>
<dbReference type="EMBL" id="BMII01000008">
    <property type="protein sequence ID" value="GGB52739.1"/>
    <property type="molecule type" value="Genomic_DNA"/>
</dbReference>
<comment type="caution">
    <text evidence="1">The sequence shown here is derived from an EMBL/GenBank/DDBJ whole genome shotgun (WGS) entry which is preliminary data.</text>
</comment>